<evidence type="ECO:0000256" key="3">
    <source>
        <dbReference type="ARBA" id="ARBA00022679"/>
    </source>
</evidence>
<name>A0A644X4X0_9ZZZZ</name>
<evidence type="ECO:0000256" key="2">
    <source>
        <dbReference type="ARBA" id="ARBA00022597"/>
    </source>
</evidence>
<dbReference type="SUPFAM" id="SSF46973">
    <property type="entry name" value="Enzyme IIa from lactose specific PTS, IIa-lac"/>
    <property type="match status" value="1"/>
</dbReference>
<dbReference type="AlphaFoldDB" id="A0A644X4X0"/>
<dbReference type="GO" id="GO:0016740">
    <property type="term" value="F:transferase activity"/>
    <property type="evidence" value="ECO:0007669"/>
    <property type="project" value="UniProtKB-KW"/>
</dbReference>
<dbReference type="PIRSF" id="PIRSF000699">
    <property type="entry name" value="PTS_IILac_III"/>
    <property type="match status" value="1"/>
</dbReference>
<accession>A0A644X4X0</accession>
<gene>
    <name evidence="5" type="primary">licA_2</name>
    <name evidence="5" type="ORF">SDC9_57183</name>
</gene>
<sequence>MNEIELACFKIISNVGMARSSYIEAISKAKNGKFDMAEECIKDGQEYFSKGHKGHAELIEKEAVGESVVCSLLLVHAEDQLMSAENFKIIANEMIDNYKRIIALEEKLK</sequence>
<keyword evidence="1" id="KW-0813">Transport</keyword>
<dbReference type="Pfam" id="PF02255">
    <property type="entry name" value="PTS_IIA"/>
    <property type="match status" value="1"/>
</dbReference>
<reference evidence="5" key="1">
    <citation type="submission" date="2019-08" db="EMBL/GenBank/DDBJ databases">
        <authorList>
            <person name="Kucharzyk K."/>
            <person name="Murdoch R.W."/>
            <person name="Higgins S."/>
            <person name="Loffler F."/>
        </authorList>
    </citation>
    <scope>NUCLEOTIDE SEQUENCE</scope>
</reference>
<keyword evidence="3 5" id="KW-0808">Transferase</keyword>
<keyword evidence="2" id="KW-0762">Sugar transport</keyword>
<dbReference type="PANTHER" id="PTHR34382:SF7">
    <property type="entry name" value="PTS SYSTEM N,N'-DIACETYLCHITOBIOSE-SPECIFIC EIIA COMPONENT"/>
    <property type="match status" value="1"/>
</dbReference>
<dbReference type="InterPro" id="IPR036542">
    <property type="entry name" value="PTS_IIA_lac/cel_sf"/>
</dbReference>
<dbReference type="PANTHER" id="PTHR34382">
    <property type="entry name" value="PTS SYSTEM N,N'-DIACETYLCHITOBIOSE-SPECIFIC EIIA COMPONENT"/>
    <property type="match status" value="1"/>
</dbReference>
<dbReference type="InterPro" id="IPR003188">
    <property type="entry name" value="PTS_IIA_lac/cel"/>
</dbReference>
<dbReference type="GO" id="GO:0009401">
    <property type="term" value="P:phosphoenolpyruvate-dependent sugar phosphotransferase system"/>
    <property type="evidence" value="ECO:0007669"/>
    <property type="project" value="UniProtKB-KW"/>
</dbReference>
<evidence type="ECO:0000256" key="4">
    <source>
        <dbReference type="ARBA" id="ARBA00022683"/>
    </source>
</evidence>
<dbReference type="CDD" id="cd00215">
    <property type="entry name" value="PTS_IIA_lac"/>
    <property type="match status" value="1"/>
</dbReference>
<organism evidence="5">
    <name type="scientific">bioreactor metagenome</name>
    <dbReference type="NCBI Taxonomy" id="1076179"/>
    <lineage>
        <taxon>unclassified sequences</taxon>
        <taxon>metagenomes</taxon>
        <taxon>ecological metagenomes</taxon>
    </lineage>
</organism>
<dbReference type="Gene3D" id="1.20.58.80">
    <property type="entry name" value="Phosphotransferase system, lactose/cellobiose-type IIA subunit"/>
    <property type="match status" value="1"/>
</dbReference>
<evidence type="ECO:0000256" key="1">
    <source>
        <dbReference type="ARBA" id="ARBA00022448"/>
    </source>
</evidence>
<proteinExistence type="predicted"/>
<keyword evidence="4" id="KW-0598">Phosphotransferase system</keyword>
<protein>
    <submittedName>
        <fullName evidence="5">Lichenan-specific phosphotransferase enzyme IIA component</fullName>
    </submittedName>
</protein>
<comment type="caution">
    <text evidence="5">The sequence shown here is derived from an EMBL/GenBank/DDBJ whole genome shotgun (WGS) entry which is preliminary data.</text>
</comment>
<dbReference type="PROSITE" id="PS51095">
    <property type="entry name" value="PTS_EIIA_TYPE_3"/>
    <property type="match status" value="1"/>
</dbReference>
<evidence type="ECO:0000313" key="5">
    <source>
        <dbReference type="EMBL" id="MPM10848.1"/>
    </source>
</evidence>
<dbReference type="EMBL" id="VSSQ01001749">
    <property type="protein sequence ID" value="MPM10848.1"/>
    <property type="molecule type" value="Genomic_DNA"/>
</dbReference>